<evidence type="ECO:0000313" key="3">
    <source>
        <dbReference type="Proteomes" id="UP001605990"/>
    </source>
</evidence>
<dbReference type="RefSeq" id="WP_046251444.1">
    <property type="nucleotide sequence ID" value="NZ_JBEYYX010000010.1"/>
</dbReference>
<dbReference type="Proteomes" id="UP001605990">
    <property type="component" value="Unassembled WGS sequence"/>
</dbReference>
<protein>
    <submittedName>
        <fullName evidence="2">Imm50 family immunity protein</fullName>
    </submittedName>
</protein>
<organism evidence="2 3">
    <name type="scientific">Streptomyces rochei</name>
    <name type="common">Streptomyces parvullus</name>
    <dbReference type="NCBI Taxonomy" id="1928"/>
    <lineage>
        <taxon>Bacteria</taxon>
        <taxon>Bacillati</taxon>
        <taxon>Actinomycetota</taxon>
        <taxon>Actinomycetes</taxon>
        <taxon>Kitasatosporales</taxon>
        <taxon>Streptomycetaceae</taxon>
        <taxon>Streptomyces</taxon>
        <taxon>Streptomyces rochei group</taxon>
    </lineage>
</organism>
<dbReference type="Pfam" id="PF15594">
    <property type="entry name" value="Imm50"/>
    <property type="match status" value="1"/>
</dbReference>
<feature type="region of interest" description="Disordered" evidence="1">
    <location>
        <begin position="147"/>
        <end position="166"/>
    </location>
</feature>
<evidence type="ECO:0000313" key="2">
    <source>
        <dbReference type="EMBL" id="MFG6296442.1"/>
    </source>
</evidence>
<evidence type="ECO:0000256" key="1">
    <source>
        <dbReference type="SAM" id="MobiDB-lite"/>
    </source>
</evidence>
<dbReference type="EMBL" id="JBIENY010000208">
    <property type="protein sequence ID" value="MFG6296442.1"/>
    <property type="molecule type" value="Genomic_DNA"/>
</dbReference>
<reference evidence="2 3" key="1">
    <citation type="submission" date="2024-10" db="EMBL/GenBank/DDBJ databases">
        <title>Draft genome assembly of a novel steroid transforming actinomycete isolated from African clawed frog Xenopus laevis.</title>
        <authorList>
            <person name="Bragin E."/>
            <person name="Kollerov V."/>
            <person name="Donova M.V."/>
        </authorList>
    </citation>
    <scope>NUCLEOTIDE SEQUENCE [LARGE SCALE GENOMIC DNA]</scope>
    <source>
        <strain evidence="2 3">MTOC-St3</strain>
    </source>
</reference>
<keyword evidence="3" id="KW-1185">Reference proteome</keyword>
<dbReference type="InterPro" id="IPR028957">
    <property type="entry name" value="Imm50"/>
</dbReference>
<sequence>MTYSRYLMNPEKISALFGEIPEVTETRLRSINLNWRGPTVTLRVDLPGFPQRAPQEWIDAGMDTVQCHFQFLAVHNLSLRRWDPPTDARFETERLTVRQGMHVSAVGTGVDLSFDSSDSVLVGHLSAFRSHPDGSDDGPHMYVSRVDSRRHTSLPQTDEKTFYERL</sequence>
<comment type="caution">
    <text evidence="2">The sequence shown here is derived from an EMBL/GenBank/DDBJ whole genome shotgun (WGS) entry which is preliminary data.</text>
</comment>
<gene>
    <name evidence="2" type="ORF">ACGU38_13935</name>
</gene>
<feature type="compositionally biased region" description="Basic and acidic residues" evidence="1">
    <location>
        <begin position="157"/>
        <end position="166"/>
    </location>
</feature>
<accession>A0ABW7E1Q3</accession>
<name>A0ABW7E1Q3_STRRO</name>
<proteinExistence type="predicted"/>